<dbReference type="AlphaFoldDB" id="A0A937A8S3"/>
<evidence type="ECO:0000313" key="2">
    <source>
        <dbReference type="EMBL" id="MBL0765877.1"/>
    </source>
</evidence>
<dbReference type="PANTHER" id="PTHR37539">
    <property type="entry name" value="SECRETED PROTEIN-RELATED"/>
    <property type="match status" value="1"/>
</dbReference>
<dbReference type="InterPro" id="IPR018713">
    <property type="entry name" value="MPAB/Lcp_cat_dom"/>
</dbReference>
<evidence type="ECO:0000313" key="3">
    <source>
        <dbReference type="Proteomes" id="UP000642920"/>
    </source>
</evidence>
<dbReference type="GO" id="GO:0016491">
    <property type="term" value="F:oxidoreductase activity"/>
    <property type="evidence" value="ECO:0007669"/>
    <property type="project" value="InterPro"/>
</dbReference>
<dbReference type="InterPro" id="IPR037473">
    <property type="entry name" value="Lcp-like"/>
</dbReference>
<proteinExistence type="predicted"/>
<dbReference type="Pfam" id="PF09995">
    <property type="entry name" value="MPAB_Lcp_cat"/>
    <property type="match status" value="1"/>
</dbReference>
<dbReference type="EMBL" id="JAERQG010000002">
    <property type="protein sequence ID" value="MBL0765877.1"/>
    <property type="molecule type" value="Genomic_DNA"/>
</dbReference>
<dbReference type="PANTHER" id="PTHR37539:SF1">
    <property type="entry name" value="ER-BOUND OXYGENASE MPAB_MPAB'_RUBBER OXYGENASE CATALYTIC DOMAIN-CONTAINING PROTEIN"/>
    <property type="match status" value="1"/>
</dbReference>
<dbReference type="Proteomes" id="UP000642920">
    <property type="component" value="Unassembled WGS sequence"/>
</dbReference>
<organism evidence="2 3">
    <name type="scientific">Marivirga atlantica</name>
    <dbReference type="NCBI Taxonomy" id="1548457"/>
    <lineage>
        <taxon>Bacteria</taxon>
        <taxon>Pseudomonadati</taxon>
        <taxon>Bacteroidota</taxon>
        <taxon>Cytophagia</taxon>
        <taxon>Cytophagales</taxon>
        <taxon>Marivirgaceae</taxon>
        <taxon>Marivirga</taxon>
    </lineage>
</organism>
<reference evidence="2" key="1">
    <citation type="submission" date="2021-01" db="EMBL/GenBank/DDBJ databases">
        <title>Marivirga sp. nov., isolated from intertidal surface sediments.</title>
        <authorList>
            <person name="Zhang M."/>
        </authorList>
    </citation>
    <scope>NUCLEOTIDE SEQUENCE</scope>
    <source>
        <strain evidence="2">SM1354</strain>
    </source>
</reference>
<keyword evidence="3" id="KW-1185">Reference proteome</keyword>
<dbReference type="RefSeq" id="WP_201921312.1">
    <property type="nucleotide sequence ID" value="NZ_JAERQG010000002.1"/>
</dbReference>
<gene>
    <name evidence="2" type="ORF">JKP34_11485</name>
</gene>
<name>A0A937A8S3_9BACT</name>
<comment type="caution">
    <text evidence="2">The sequence shown here is derived from an EMBL/GenBank/DDBJ whole genome shotgun (WGS) entry which is preliminary data.</text>
</comment>
<sequence length="408" mass="46358">MASLEFNQNEITIPFLESCRHITDELADNVIKQVIDSGNAEHLNAVFVTLVSNHTFNEQTFKQFEGELKLTLDKYFIDSAQLPDWYDADKIKVGEQVFAEFGPEIFMLLNVSSLPMCYTCAKGAQVLFDTGRLMTHYKDMDPLVRRLMETGQMIFNVMSPGGLSADGTGLVTIQKVRLIHASIRYYLKYQASKNGFQWDAHDLGEPINQEDLAGTLMSFAPVILKGLERLDINLSENQIEGYLHCWQVVGHLMGIKEALIPDTYENAFDLANKILKHQADTSESGIALTASCINFINHTMPGNIFRGVPEYMIQYFLQDFEQGSGKPLAQYIGLKDGDNKKDDVALRLTKFFTKDISKLEHHKFIQEISGVFNKVLLKSIIHHFNENKSVHFYIPPSLTQNWNLNQNF</sequence>
<evidence type="ECO:0000259" key="1">
    <source>
        <dbReference type="Pfam" id="PF09995"/>
    </source>
</evidence>
<accession>A0A937A8S3</accession>
<feature type="domain" description="ER-bound oxygenase mpaB/mpaB'/Rubber oxygenase catalytic" evidence="1">
    <location>
        <begin position="141"/>
        <end position="288"/>
    </location>
</feature>
<protein>
    <submittedName>
        <fullName evidence="2">DUF2236 domain-containing protein</fullName>
    </submittedName>
</protein>